<dbReference type="EMBL" id="NKQK01000028">
    <property type="protein sequence ID" value="PSR86393.1"/>
    <property type="molecule type" value="Genomic_DNA"/>
</dbReference>
<dbReference type="InParanoid" id="A0A2R6P713"/>
<comment type="caution">
    <text evidence="1">The sequence shown here is derived from an EMBL/GenBank/DDBJ whole genome shotgun (WGS) entry which is preliminary data.</text>
</comment>
<dbReference type="Gramene" id="PSR86393">
    <property type="protein sequence ID" value="PSR86393"/>
    <property type="gene ID" value="CEY00_Acc32016"/>
</dbReference>
<accession>A0A2R6P713</accession>
<evidence type="ECO:0000313" key="2">
    <source>
        <dbReference type="Proteomes" id="UP000241394"/>
    </source>
</evidence>
<gene>
    <name evidence="1" type="ORF">CEY00_Acc32016</name>
</gene>
<evidence type="ECO:0000313" key="1">
    <source>
        <dbReference type="EMBL" id="PSR86393.1"/>
    </source>
</evidence>
<reference evidence="1 2" key="1">
    <citation type="submission" date="2017-07" db="EMBL/GenBank/DDBJ databases">
        <title>An improved, manually edited Actinidia chinensis var. chinensis (kiwifruit) genome highlights the challenges associated with draft genomes and gene prediction in plants.</title>
        <authorList>
            <person name="Pilkington S."/>
            <person name="Crowhurst R."/>
            <person name="Hilario E."/>
            <person name="Nardozza S."/>
            <person name="Fraser L."/>
            <person name="Peng Y."/>
            <person name="Gunaseelan K."/>
            <person name="Simpson R."/>
            <person name="Tahir J."/>
            <person name="Deroles S."/>
            <person name="Templeton K."/>
            <person name="Luo Z."/>
            <person name="Davy M."/>
            <person name="Cheng C."/>
            <person name="Mcneilage M."/>
            <person name="Scaglione D."/>
            <person name="Liu Y."/>
            <person name="Zhang Q."/>
            <person name="Datson P."/>
            <person name="De Silva N."/>
            <person name="Gardiner S."/>
            <person name="Bassett H."/>
            <person name="Chagne D."/>
            <person name="Mccallum J."/>
            <person name="Dzierzon H."/>
            <person name="Deng C."/>
            <person name="Wang Y.-Y."/>
            <person name="Barron N."/>
            <person name="Manako K."/>
            <person name="Bowen J."/>
            <person name="Foster T."/>
            <person name="Erridge Z."/>
            <person name="Tiffin H."/>
            <person name="Waite C."/>
            <person name="Davies K."/>
            <person name="Grierson E."/>
            <person name="Laing W."/>
            <person name="Kirk R."/>
            <person name="Chen X."/>
            <person name="Wood M."/>
            <person name="Montefiori M."/>
            <person name="Brummell D."/>
            <person name="Schwinn K."/>
            <person name="Catanach A."/>
            <person name="Fullerton C."/>
            <person name="Li D."/>
            <person name="Meiyalaghan S."/>
            <person name="Nieuwenhuizen N."/>
            <person name="Read N."/>
            <person name="Prakash R."/>
            <person name="Hunter D."/>
            <person name="Zhang H."/>
            <person name="Mckenzie M."/>
            <person name="Knabel M."/>
            <person name="Harris A."/>
            <person name="Allan A."/>
            <person name="Chen A."/>
            <person name="Janssen B."/>
            <person name="Plunkett B."/>
            <person name="Dwamena C."/>
            <person name="Voogd C."/>
            <person name="Leif D."/>
            <person name="Lafferty D."/>
            <person name="Souleyre E."/>
            <person name="Varkonyi-Gasic E."/>
            <person name="Gambi F."/>
            <person name="Hanley J."/>
            <person name="Yao J.-L."/>
            <person name="Cheung J."/>
            <person name="David K."/>
            <person name="Warren B."/>
            <person name="Marsh K."/>
            <person name="Snowden K."/>
            <person name="Lin-Wang K."/>
            <person name="Brian L."/>
            <person name="Martinez-Sanchez M."/>
            <person name="Wang M."/>
            <person name="Ileperuma N."/>
            <person name="Macnee N."/>
            <person name="Campin R."/>
            <person name="Mcatee P."/>
            <person name="Drummond R."/>
            <person name="Espley R."/>
            <person name="Ireland H."/>
            <person name="Wu R."/>
            <person name="Atkinson R."/>
            <person name="Karunairetnam S."/>
            <person name="Bulley S."/>
            <person name="Chunkath S."/>
            <person name="Hanley Z."/>
            <person name="Storey R."/>
            <person name="Thrimawithana A."/>
            <person name="Thomson S."/>
            <person name="David C."/>
            <person name="Testolin R."/>
        </authorList>
    </citation>
    <scope>NUCLEOTIDE SEQUENCE [LARGE SCALE GENOMIC DNA]</scope>
    <source>
        <strain evidence="2">cv. Red5</strain>
        <tissue evidence="1">Young leaf</tissue>
    </source>
</reference>
<dbReference type="AlphaFoldDB" id="A0A2R6P713"/>
<name>A0A2R6P713_ACTCC</name>
<keyword evidence="2" id="KW-1185">Reference proteome</keyword>
<organism evidence="1 2">
    <name type="scientific">Actinidia chinensis var. chinensis</name>
    <name type="common">Chinese soft-hair kiwi</name>
    <dbReference type="NCBI Taxonomy" id="1590841"/>
    <lineage>
        <taxon>Eukaryota</taxon>
        <taxon>Viridiplantae</taxon>
        <taxon>Streptophyta</taxon>
        <taxon>Embryophyta</taxon>
        <taxon>Tracheophyta</taxon>
        <taxon>Spermatophyta</taxon>
        <taxon>Magnoliopsida</taxon>
        <taxon>eudicotyledons</taxon>
        <taxon>Gunneridae</taxon>
        <taxon>Pentapetalae</taxon>
        <taxon>asterids</taxon>
        <taxon>Ericales</taxon>
        <taxon>Actinidiaceae</taxon>
        <taxon>Actinidia</taxon>
    </lineage>
</organism>
<proteinExistence type="predicted"/>
<reference evidence="2" key="2">
    <citation type="journal article" date="2018" name="BMC Genomics">
        <title>A manually annotated Actinidia chinensis var. chinensis (kiwifruit) genome highlights the challenges associated with draft genomes and gene prediction in plants.</title>
        <authorList>
            <person name="Pilkington S.M."/>
            <person name="Crowhurst R."/>
            <person name="Hilario E."/>
            <person name="Nardozza S."/>
            <person name="Fraser L."/>
            <person name="Peng Y."/>
            <person name="Gunaseelan K."/>
            <person name="Simpson R."/>
            <person name="Tahir J."/>
            <person name="Deroles S.C."/>
            <person name="Templeton K."/>
            <person name="Luo Z."/>
            <person name="Davy M."/>
            <person name="Cheng C."/>
            <person name="McNeilage M."/>
            <person name="Scaglione D."/>
            <person name="Liu Y."/>
            <person name="Zhang Q."/>
            <person name="Datson P."/>
            <person name="De Silva N."/>
            <person name="Gardiner S.E."/>
            <person name="Bassett H."/>
            <person name="Chagne D."/>
            <person name="McCallum J."/>
            <person name="Dzierzon H."/>
            <person name="Deng C."/>
            <person name="Wang Y.Y."/>
            <person name="Barron L."/>
            <person name="Manako K."/>
            <person name="Bowen J."/>
            <person name="Foster T.M."/>
            <person name="Erridge Z.A."/>
            <person name="Tiffin H."/>
            <person name="Waite C.N."/>
            <person name="Davies K.M."/>
            <person name="Grierson E.P."/>
            <person name="Laing W.A."/>
            <person name="Kirk R."/>
            <person name="Chen X."/>
            <person name="Wood M."/>
            <person name="Montefiori M."/>
            <person name="Brummell D.A."/>
            <person name="Schwinn K.E."/>
            <person name="Catanach A."/>
            <person name="Fullerton C."/>
            <person name="Li D."/>
            <person name="Meiyalaghan S."/>
            <person name="Nieuwenhuizen N."/>
            <person name="Read N."/>
            <person name="Prakash R."/>
            <person name="Hunter D."/>
            <person name="Zhang H."/>
            <person name="McKenzie M."/>
            <person name="Knabel M."/>
            <person name="Harris A."/>
            <person name="Allan A.C."/>
            <person name="Gleave A."/>
            <person name="Chen A."/>
            <person name="Janssen B.J."/>
            <person name="Plunkett B."/>
            <person name="Ampomah-Dwamena C."/>
            <person name="Voogd C."/>
            <person name="Leif D."/>
            <person name="Lafferty D."/>
            <person name="Souleyre E.J.F."/>
            <person name="Varkonyi-Gasic E."/>
            <person name="Gambi F."/>
            <person name="Hanley J."/>
            <person name="Yao J.L."/>
            <person name="Cheung J."/>
            <person name="David K.M."/>
            <person name="Warren B."/>
            <person name="Marsh K."/>
            <person name="Snowden K.C."/>
            <person name="Lin-Wang K."/>
            <person name="Brian L."/>
            <person name="Martinez-Sanchez M."/>
            <person name="Wang M."/>
            <person name="Ileperuma N."/>
            <person name="Macnee N."/>
            <person name="Campin R."/>
            <person name="McAtee P."/>
            <person name="Drummond R.S.M."/>
            <person name="Espley R.V."/>
            <person name="Ireland H.S."/>
            <person name="Wu R."/>
            <person name="Atkinson R.G."/>
            <person name="Karunairetnam S."/>
            <person name="Bulley S."/>
            <person name="Chunkath S."/>
            <person name="Hanley Z."/>
            <person name="Storey R."/>
            <person name="Thrimawithana A.H."/>
            <person name="Thomson S."/>
            <person name="David C."/>
            <person name="Testolin R."/>
            <person name="Huang H."/>
            <person name="Hellens R.P."/>
            <person name="Schaffer R.J."/>
        </authorList>
    </citation>
    <scope>NUCLEOTIDE SEQUENCE [LARGE SCALE GENOMIC DNA]</scope>
    <source>
        <strain evidence="2">cv. Red5</strain>
    </source>
</reference>
<dbReference type="Proteomes" id="UP000241394">
    <property type="component" value="Chromosome LG28"/>
</dbReference>
<sequence length="100" mass="11612">MASASLLLTRGFVSLPLAHPHHSHTLSLSSTQQLRSLHQHRLYKTPHNRQIRSSWADKRETRQGSSHVRLLRVSTRGYREEDDWRKPSCCLLQNVVLVFC</sequence>
<protein>
    <submittedName>
        <fullName evidence="1">Monothiol glutaredoxin-S10 like</fullName>
    </submittedName>
</protein>